<accession>A0ABN9QNX2</accession>
<evidence type="ECO:0000256" key="8">
    <source>
        <dbReference type="RuleBase" id="RU365081"/>
    </source>
</evidence>
<dbReference type="Pfam" id="PF00160">
    <property type="entry name" value="Pro_isomerase"/>
    <property type="match status" value="1"/>
</dbReference>
<evidence type="ECO:0000256" key="4">
    <source>
        <dbReference type="ARBA" id="ARBA00023110"/>
    </source>
</evidence>
<evidence type="ECO:0000256" key="2">
    <source>
        <dbReference type="ARBA" id="ARBA00004123"/>
    </source>
</evidence>
<evidence type="ECO:0000256" key="3">
    <source>
        <dbReference type="ARBA" id="ARBA00022884"/>
    </source>
</evidence>
<dbReference type="InterPro" id="IPR012677">
    <property type="entry name" value="Nucleotide-bd_a/b_plait_sf"/>
</dbReference>
<keyword evidence="4 8" id="KW-0697">Rotamase</keyword>
<comment type="subcellular location">
    <subcellularLocation>
        <location evidence="2 8">Nucleus</location>
    </subcellularLocation>
</comment>
<reference evidence="12" key="1">
    <citation type="submission" date="2023-10" db="EMBL/GenBank/DDBJ databases">
        <authorList>
            <person name="Chen Y."/>
            <person name="Shah S."/>
            <person name="Dougan E. K."/>
            <person name="Thang M."/>
            <person name="Chan C."/>
        </authorList>
    </citation>
    <scope>NUCLEOTIDE SEQUENCE [LARGE SCALE GENOMIC DNA]</scope>
</reference>
<dbReference type="EMBL" id="CAUYUJ010004025">
    <property type="protein sequence ID" value="CAK0807857.1"/>
    <property type="molecule type" value="Genomic_DNA"/>
</dbReference>
<evidence type="ECO:0000256" key="6">
    <source>
        <dbReference type="ARBA" id="ARBA00023242"/>
    </source>
</evidence>
<comment type="function">
    <text evidence="8">PPIases accelerate the folding of proteins. It catalyzes the cis-trans isomerization of proline imidic peptide bonds in oligopeptides.</text>
</comment>
<evidence type="ECO:0000256" key="7">
    <source>
        <dbReference type="PROSITE-ProRule" id="PRU00176"/>
    </source>
</evidence>
<keyword evidence="3 7" id="KW-0694">RNA-binding</keyword>
<comment type="similarity">
    <text evidence="8">Belongs to the cyclophilin-type PPIase family. PPIL4 subfamily.</text>
</comment>
<proteinExistence type="inferred from homology"/>
<protein>
    <recommendedName>
        <fullName evidence="8">Peptidyl-prolyl cis-trans isomerase</fullName>
        <shortName evidence="8">PPIase</shortName>
        <ecNumber evidence="8">5.2.1.8</ecNumber>
    </recommendedName>
</protein>
<dbReference type="Gene3D" id="2.40.100.10">
    <property type="entry name" value="Cyclophilin-like"/>
    <property type="match status" value="1"/>
</dbReference>
<comment type="caution">
    <text evidence="12">The sequence shown here is derived from an EMBL/GenBank/DDBJ whole genome shotgun (WGS) entry which is preliminary data.</text>
</comment>
<name>A0ABN9QNX2_9DINO</name>
<dbReference type="SMART" id="SM00360">
    <property type="entry name" value="RRM"/>
    <property type="match status" value="1"/>
</dbReference>
<dbReference type="PROSITE" id="PS50102">
    <property type="entry name" value="RRM"/>
    <property type="match status" value="1"/>
</dbReference>
<dbReference type="PANTHER" id="PTHR45843">
    <property type="entry name" value="PEPTIDYL-PROLYL CIS-TRANS ISOMERASE-LIKE 4"/>
    <property type="match status" value="1"/>
</dbReference>
<evidence type="ECO:0000313" key="12">
    <source>
        <dbReference type="EMBL" id="CAK0807857.1"/>
    </source>
</evidence>
<feature type="domain" description="PPIase cyclophilin-type" evidence="10">
    <location>
        <begin position="6"/>
        <end position="176"/>
    </location>
</feature>
<feature type="domain" description="RRM" evidence="11">
    <location>
        <begin position="248"/>
        <end position="326"/>
    </location>
</feature>
<evidence type="ECO:0000256" key="9">
    <source>
        <dbReference type="SAM" id="MobiDB-lite"/>
    </source>
</evidence>
<dbReference type="CDD" id="cd01921">
    <property type="entry name" value="cyclophilin_RRM"/>
    <property type="match status" value="1"/>
</dbReference>
<feature type="compositionally biased region" description="Basic and acidic residues" evidence="9">
    <location>
        <begin position="380"/>
        <end position="394"/>
    </location>
</feature>
<evidence type="ECO:0000259" key="10">
    <source>
        <dbReference type="PROSITE" id="PS50072"/>
    </source>
</evidence>
<dbReference type="Gene3D" id="3.30.70.330">
    <property type="match status" value="1"/>
</dbReference>
<comment type="catalytic activity">
    <reaction evidence="1 8">
        <text>[protein]-peptidylproline (omega=180) = [protein]-peptidylproline (omega=0)</text>
        <dbReference type="Rhea" id="RHEA:16237"/>
        <dbReference type="Rhea" id="RHEA-COMP:10747"/>
        <dbReference type="Rhea" id="RHEA-COMP:10748"/>
        <dbReference type="ChEBI" id="CHEBI:83833"/>
        <dbReference type="ChEBI" id="CHEBI:83834"/>
        <dbReference type="EC" id="5.2.1.8"/>
    </reaction>
</comment>
<gene>
    <name evidence="12" type="ORF">PCOR1329_LOCUS13614</name>
</gene>
<dbReference type="InterPro" id="IPR035538">
    <property type="entry name" value="Cyclophilin_PPIL4"/>
</dbReference>
<dbReference type="PANTHER" id="PTHR45843:SF1">
    <property type="entry name" value="PEPTIDYL-PROLYL CIS-TRANS ISOMERASE-LIKE 4"/>
    <property type="match status" value="1"/>
</dbReference>
<dbReference type="EC" id="5.2.1.8" evidence="8"/>
<dbReference type="SUPFAM" id="SSF50891">
    <property type="entry name" value="Cyclophilin-like"/>
    <property type="match status" value="1"/>
</dbReference>
<dbReference type="Proteomes" id="UP001189429">
    <property type="component" value="Unassembled WGS sequence"/>
</dbReference>
<dbReference type="PROSITE" id="PS50072">
    <property type="entry name" value="CSA_PPIASE_2"/>
    <property type="match status" value="1"/>
</dbReference>
<dbReference type="CDD" id="cd12235">
    <property type="entry name" value="RRM_PPIL4"/>
    <property type="match status" value="1"/>
</dbReference>
<evidence type="ECO:0000313" key="13">
    <source>
        <dbReference type="Proteomes" id="UP001189429"/>
    </source>
</evidence>
<dbReference type="InterPro" id="IPR035979">
    <property type="entry name" value="RBD_domain_sf"/>
</dbReference>
<feature type="compositionally biased region" description="Basic and acidic residues" evidence="9">
    <location>
        <begin position="422"/>
        <end position="434"/>
    </location>
</feature>
<organism evidence="12 13">
    <name type="scientific">Prorocentrum cordatum</name>
    <dbReference type="NCBI Taxonomy" id="2364126"/>
    <lineage>
        <taxon>Eukaryota</taxon>
        <taxon>Sar</taxon>
        <taxon>Alveolata</taxon>
        <taxon>Dinophyceae</taxon>
        <taxon>Prorocentrales</taxon>
        <taxon>Prorocentraceae</taxon>
        <taxon>Prorocentrum</taxon>
    </lineage>
</organism>
<dbReference type="InterPro" id="IPR000504">
    <property type="entry name" value="RRM_dom"/>
</dbReference>
<keyword evidence="6 8" id="KW-0539">Nucleus</keyword>
<evidence type="ECO:0000256" key="5">
    <source>
        <dbReference type="ARBA" id="ARBA00023235"/>
    </source>
</evidence>
<keyword evidence="13" id="KW-1185">Reference proteome</keyword>
<evidence type="ECO:0000256" key="1">
    <source>
        <dbReference type="ARBA" id="ARBA00000971"/>
    </source>
</evidence>
<feature type="compositionally biased region" description="Basic residues" evidence="9">
    <location>
        <begin position="352"/>
        <end position="365"/>
    </location>
</feature>
<dbReference type="PRINTS" id="PR00153">
    <property type="entry name" value="CSAPPISMRASE"/>
</dbReference>
<feature type="region of interest" description="Disordered" evidence="9">
    <location>
        <begin position="337"/>
        <end position="434"/>
    </location>
</feature>
<dbReference type="Pfam" id="PF00076">
    <property type="entry name" value="RRM_1"/>
    <property type="match status" value="1"/>
</dbReference>
<feature type="compositionally biased region" description="Low complexity" evidence="9">
    <location>
        <begin position="395"/>
        <end position="408"/>
    </location>
</feature>
<dbReference type="InterPro" id="IPR035542">
    <property type="entry name" value="CRIP"/>
</dbReference>
<sequence length="434" mass="48198">MAVLLETSLGDIVVDLKVDQAPRTCTNFVKLCKIKYYNNCLIHTVQKDYIAQTGDPTNTGKGGSSIHAKLPGLAKRFFDDEITPALKHNAVRGALHRPSPERRQGRGTVAMANEKPNENASQFYITLREEVEHLDGKHTIFGSIAEGQDVLDKINNAMVDENNAPFQNIRIWHTEILDDPFDDPDGLAPLIPPKSPEVIKDEELKKMETAADEAELEEKMASTLAKSQATTLELLHDIPDADIAVPESDLFIYKLNPVTQDGDLELIFSRFGPIKSCEIVRDWKTGDSLQYGFITFENVRDCENAYFKMHDCVIDDRRIGVNFSQSVAKLWNKHRTGARASKDDVMEAQKGGRGKGRGKGGKGGKGRGAGDAGAPPLLLAKEEAPRDKAAKREAPAPARGRPRSPSGGADRRERRPRSRSRDRRERGGDRDRRR</sequence>
<dbReference type="InterPro" id="IPR002130">
    <property type="entry name" value="Cyclophilin-type_PPIase_dom"/>
</dbReference>
<keyword evidence="5 8" id="KW-0413">Isomerase</keyword>
<evidence type="ECO:0000259" key="11">
    <source>
        <dbReference type="PROSITE" id="PS50102"/>
    </source>
</evidence>
<dbReference type="InterPro" id="IPR029000">
    <property type="entry name" value="Cyclophilin-like_dom_sf"/>
</dbReference>
<dbReference type="SUPFAM" id="SSF54928">
    <property type="entry name" value="RNA-binding domain, RBD"/>
    <property type="match status" value="1"/>
</dbReference>